<evidence type="ECO:0000313" key="2">
    <source>
        <dbReference type="Proteomes" id="UP001054821"/>
    </source>
</evidence>
<protein>
    <recommendedName>
        <fullName evidence="3">Reverse transcriptase domain-containing protein</fullName>
    </recommendedName>
</protein>
<keyword evidence="2" id="KW-1185">Reference proteome</keyword>
<sequence length="641" mass="72714">MTTVDLLSSSPGHIDVRVTLATFESIRVTGFYGHHDHNQRHHSWELLRRLCRVGTRPWLCCGDLNEVMECHEKSGSRLRSDAQMEDFKHAISDCGLFQFEFTGYAFTWSNKGKDVANVHARLDRGFGNLALLQSWGNFTSHHLVAFSSNHHPILVVADNPQGANDRLSRGRRRFQFKEAWTTEVDCSEVVLQTWQNTVSPIHNLAKCANNLMRWSARKFGQVPKKVKELRRSRVNWLHHGDRNTSFFHKEATSRRKTNALVEILDDRNWWQRDYDQIGGVFVEFFTSLFKSDTRAADAELFNAVYARGSSRSYQNMLLSYSRAEVEIALKSIGPSKAPGPDGMPALFYQRYWDIVGQDVSDVCLKVLNGSDGVNEFNHTLVALIPKVGTPTRVSEYCPISLCNVLYKIISKTLANRLKKVLPEVISEFQSAFIPDRMILDNVLAASKTVHCLKRRGKTGAPFGLRQRDPISPLLFCNAGTTEALELKRIFGVYEAASGQKVNLEKFALCFSPSTPRVLQEDIRQLLNVPIVPCHERYLGLPTIVSKDKKKLFRTIKDQVWNKVNGWQGKLLSKAGKEVLIKAACQAIPSYSMTVFCLPIGLCSEIESILAQFWWSKSDGRGIHWKMWKFVCQHKSDGGLGF</sequence>
<proteinExistence type="predicted"/>
<reference evidence="1 2" key="1">
    <citation type="journal article" date="2022" name="G3 (Bethesda)">
        <title>Whole-genome sequence and methylome profiling of the almond [Prunus dulcis (Mill.) D.A. Webb] cultivar 'Nonpareil'.</title>
        <authorList>
            <person name="D'Amico-Willman K.M."/>
            <person name="Ouma W.Z."/>
            <person name="Meulia T."/>
            <person name="Sideli G.M."/>
            <person name="Gradziel T.M."/>
            <person name="Fresnedo-Ramirez J."/>
        </authorList>
    </citation>
    <scope>NUCLEOTIDE SEQUENCE [LARGE SCALE GENOMIC DNA]</scope>
    <source>
        <strain evidence="1">Clone GOH B32 T37-40</strain>
    </source>
</reference>
<dbReference type="EMBL" id="JAJFAZ020000003">
    <property type="protein sequence ID" value="KAI5338394.1"/>
    <property type="molecule type" value="Genomic_DNA"/>
</dbReference>
<organism evidence="1 2">
    <name type="scientific">Prunus dulcis</name>
    <name type="common">Almond</name>
    <name type="synonym">Amygdalus dulcis</name>
    <dbReference type="NCBI Taxonomy" id="3755"/>
    <lineage>
        <taxon>Eukaryota</taxon>
        <taxon>Viridiplantae</taxon>
        <taxon>Streptophyta</taxon>
        <taxon>Embryophyta</taxon>
        <taxon>Tracheophyta</taxon>
        <taxon>Spermatophyta</taxon>
        <taxon>Magnoliopsida</taxon>
        <taxon>eudicotyledons</taxon>
        <taxon>Gunneridae</taxon>
        <taxon>Pentapetalae</taxon>
        <taxon>rosids</taxon>
        <taxon>fabids</taxon>
        <taxon>Rosales</taxon>
        <taxon>Rosaceae</taxon>
        <taxon>Amygdaloideae</taxon>
        <taxon>Amygdaleae</taxon>
        <taxon>Prunus</taxon>
    </lineage>
</organism>
<evidence type="ECO:0008006" key="3">
    <source>
        <dbReference type="Google" id="ProtNLM"/>
    </source>
</evidence>
<comment type="caution">
    <text evidence="1">The sequence shown here is derived from an EMBL/GenBank/DDBJ whole genome shotgun (WGS) entry which is preliminary data.</text>
</comment>
<dbReference type="SUPFAM" id="SSF56219">
    <property type="entry name" value="DNase I-like"/>
    <property type="match status" value="1"/>
</dbReference>
<dbReference type="Proteomes" id="UP001054821">
    <property type="component" value="Chromosome 3"/>
</dbReference>
<dbReference type="PANTHER" id="PTHR33116:SF86">
    <property type="entry name" value="REVERSE TRANSCRIPTASE DOMAIN-CONTAINING PROTEIN"/>
    <property type="match status" value="1"/>
</dbReference>
<dbReference type="AlphaFoldDB" id="A0AAD4ZAC9"/>
<dbReference type="Gene3D" id="3.60.10.10">
    <property type="entry name" value="Endonuclease/exonuclease/phosphatase"/>
    <property type="match status" value="1"/>
</dbReference>
<dbReference type="CDD" id="cd01650">
    <property type="entry name" value="RT_nLTR_like"/>
    <property type="match status" value="1"/>
</dbReference>
<name>A0AAD4ZAC9_PRUDU</name>
<accession>A0AAD4ZAC9</accession>
<evidence type="ECO:0000313" key="1">
    <source>
        <dbReference type="EMBL" id="KAI5338394.1"/>
    </source>
</evidence>
<dbReference type="PANTHER" id="PTHR33116">
    <property type="entry name" value="REVERSE TRANSCRIPTASE ZINC-BINDING DOMAIN-CONTAINING PROTEIN-RELATED-RELATED"/>
    <property type="match status" value="1"/>
</dbReference>
<dbReference type="InterPro" id="IPR036691">
    <property type="entry name" value="Endo/exonu/phosph_ase_sf"/>
</dbReference>
<gene>
    <name evidence="1" type="ORF">L3X38_017665</name>
</gene>